<feature type="DNA-binding region" description="DM" evidence="6">
    <location>
        <begin position="18"/>
        <end position="65"/>
    </location>
</feature>
<dbReference type="FunFam" id="4.10.1040.10:FF:000001">
    <property type="entry name" value="doublesex- and mab-3-related transcription factor 1"/>
    <property type="match status" value="1"/>
</dbReference>
<keyword evidence="5 6" id="KW-0539">Nucleus</keyword>
<keyword evidence="3 6" id="KW-0862">Zinc</keyword>
<evidence type="ECO:0000256" key="2">
    <source>
        <dbReference type="ARBA" id="ARBA00022723"/>
    </source>
</evidence>
<evidence type="ECO:0000259" key="7">
    <source>
        <dbReference type="PROSITE" id="PS50809"/>
    </source>
</evidence>
<dbReference type="Pfam" id="PF00751">
    <property type="entry name" value="DM"/>
    <property type="match status" value="1"/>
</dbReference>
<dbReference type="PANTHER" id="PTHR12322:SF66">
    <property type="entry name" value="DOUBLESEX- AND MAB-3-RELATED TRANSCRIPTION FACTOR B1"/>
    <property type="match status" value="1"/>
</dbReference>
<dbReference type="HOGENOM" id="CLU_073336_0_0_1"/>
<comment type="similarity">
    <text evidence="1">Belongs to the DMRT family.</text>
</comment>
<dbReference type="FunCoup" id="H3A268">
    <property type="interactions" value="143"/>
</dbReference>
<keyword evidence="9" id="KW-1185">Reference proteome</keyword>
<dbReference type="InterPro" id="IPR026607">
    <property type="entry name" value="DMRT"/>
</dbReference>
<dbReference type="GO" id="GO:0000978">
    <property type="term" value="F:RNA polymerase II cis-regulatory region sequence-specific DNA binding"/>
    <property type="evidence" value="ECO:0007669"/>
    <property type="project" value="TreeGrafter"/>
</dbReference>
<dbReference type="InterPro" id="IPR036407">
    <property type="entry name" value="DM_DNA-bd_sf"/>
</dbReference>
<protein>
    <recommendedName>
        <fullName evidence="7">DM domain-containing protein</fullName>
    </recommendedName>
</protein>
<dbReference type="STRING" id="7897.ENSLACP00000003739"/>
<dbReference type="GO" id="GO:0046872">
    <property type="term" value="F:metal ion binding"/>
    <property type="evidence" value="ECO:0007669"/>
    <property type="project" value="UniProtKB-KW"/>
</dbReference>
<dbReference type="PANTHER" id="PTHR12322">
    <property type="entry name" value="DOUBLESEX AND MAB-3 RELATED TRANSCRIPTION FACTOR DMRT"/>
    <property type="match status" value="1"/>
</dbReference>
<evidence type="ECO:0000313" key="8">
    <source>
        <dbReference type="Ensembl" id="ENSLACP00000003739.1"/>
    </source>
</evidence>
<reference evidence="8" key="2">
    <citation type="submission" date="2025-08" db="UniProtKB">
        <authorList>
            <consortium name="Ensembl"/>
        </authorList>
    </citation>
    <scope>IDENTIFICATION</scope>
</reference>
<comment type="subcellular location">
    <subcellularLocation>
        <location evidence="6">Nucleus</location>
    </subcellularLocation>
</comment>
<keyword evidence="4 6" id="KW-0238">DNA-binding</keyword>
<evidence type="ECO:0000256" key="6">
    <source>
        <dbReference type="PROSITE-ProRule" id="PRU00070"/>
    </source>
</evidence>
<dbReference type="GeneTree" id="ENSGT00940000161912"/>
<feature type="domain" description="DM" evidence="7">
    <location>
        <begin position="18"/>
        <end position="65"/>
    </location>
</feature>
<dbReference type="GO" id="GO:0000981">
    <property type="term" value="F:DNA-binding transcription factor activity, RNA polymerase II-specific"/>
    <property type="evidence" value="ECO:0007669"/>
    <property type="project" value="TreeGrafter"/>
</dbReference>
<dbReference type="SUPFAM" id="SSF82927">
    <property type="entry name" value="Cysteine-rich DNA binding domain, (DM domain)"/>
    <property type="match status" value="1"/>
</dbReference>
<evidence type="ECO:0000256" key="3">
    <source>
        <dbReference type="ARBA" id="ARBA00022833"/>
    </source>
</evidence>
<dbReference type="OMA" id="FTDFGRP"/>
<evidence type="ECO:0000256" key="4">
    <source>
        <dbReference type="ARBA" id="ARBA00023125"/>
    </source>
</evidence>
<dbReference type="AlphaFoldDB" id="H3A268"/>
<dbReference type="PROSITE" id="PS40000">
    <property type="entry name" value="DM_1"/>
    <property type="match status" value="1"/>
</dbReference>
<dbReference type="InterPro" id="IPR001275">
    <property type="entry name" value="DM_DNA-bd"/>
</dbReference>
<organism evidence="8 9">
    <name type="scientific">Latimeria chalumnae</name>
    <name type="common">Coelacanth</name>
    <dbReference type="NCBI Taxonomy" id="7897"/>
    <lineage>
        <taxon>Eukaryota</taxon>
        <taxon>Metazoa</taxon>
        <taxon>Chordata</taxon>
        <taxon>Craniata</taxon>
        <taxon>Vertebrata</taxon>
        <taxon>Euteleostomi</taxon>
        <taxon>Coelacanthiformes</taxon>
        <taxon>Coelacanthidae</taxon>
        <taxon>Latimeria</taxon>
    </lineage>
</organism>
<dbReference type="Ensembl" id="ENSLACT00000003773.1">
    <property type="protein sequence ID" value="ENSLACP00000003739.1"/>
    <property type="gene ID" value="ENSLACG00000003331.1"/>
</dbReference>
<evidence type="ECO:0000256" key="5">
    <source>
        <dbReference type="ARBA" id="ARBA00023242"/>
    </source>
</evidence>
<dbReference type="PROSITE" id="PS50809">
    <property type="entry name" value="DM_2"/>
    <property type="match status" value="1"/>
</dbReference>
<keyword evidence="2 6" id="KW-0479">Metal-binding</keyword>
<dbReference type="Proteomes" id="UP000008672">
    <property type="component" value="Unassembled WGS sequence"/>
</dbReference>
<dbReference type="GO" id="GO:0007548">
    <property type="term" value="P:sex differentiation"/>
    <property type="evidence" value="ECO:0007669"/>
    <property type="project" value="TreeGrafter"/>
</dbReference>
<dbReference type="SMART" id="SM00301">
    <property type="entry name" value="DM"/>
    <property type="match status" value="1"/>
</dbReference>
<dbReference type="GO" id="GO:0007281">
    <property type="term" value="P:germ cell development"/>
    <property type="evidence" value="ECO:0007669"/>
    <property type="project" value="TreeGrafter"/>
</dbReference>
<proteinExistence type="inferred from homology"/>
<dbReference type="EMBL" id="AFYH01258569">
    <property type="status" value="NOT_ANNOTATED_CDS"/>
    <property type="molecule type" value="Genomic_DNA"/>
</dbReference>
<accession>H3A268</accession>
<name>H3A268_LATCH</name>
<reference evidence="9" key="1">
    <citation type="submission" date="2011-08" db="EMBL/GenBank/DDBJ databases">
        <title>The draft genome of Latimeria chalumnae.</title>
        <authorList>
            <person name="Di Palma F."/>
            <person name="Alfoldi J."/>
            <person name="Johnson J."/>
            <person name="Berlin A."/>
            <person name="Gnerre S."/>
            <person name="Jaffe D."/>
            <person name="MacCallum I."/>
            <person name="Young S."/>
            <person name="Walker B.J."/>
            <person name="Lander E."/>
            <person name="Lindblad-Toh K."/>
        </authorList>
    </citation>
    <scope>NUCLEOTIDE SEQUENCE [LARGE SCALE GENOMIC DNA]</scope>
    <source>
        <strain evidence="9">Wild caught</strain>
    </source>
</reference>
<dbReference type="InParanoid" id="H3A268"/>
<dbReference type="EMBL" id="AFYH01258570">
    <property type="status" value="NOT_ANNOTATED_CDS"/>
    <property type="molecule type" value="Genomic_DNA"/>
</dbReference>
<evidence type="ECO:0000256" key="1">
    <source>
        <dbReference type="ARBA" id="ARBA00006834"/>
    </source>
</evidence>
<dbReference type="EMBL" id="AFYH01258572">
    <property type="status" value="NOT_ANNOTATED_CDS"/>
    <property type="molecule type" value="Genomic_DNA"/>
</dbReference>
<dbReference type="EMBL" id="AFYH01258571">
    <property type="status" value="NOT_ANNOTATED_CDS"/>
    <property type="molecule type" value="Genomic_DNA"/>
</dbReference>
<dbReference type="GO" id="GO:0005634">
    <property type="term" value="C:nucleus"/>
    <property type="evidence" value="ECO:0007669"/>
    <property type="project" value="UniProtKB-SubCell"/>
</dbReference>
<sequence>GDMDAQANEKKLHRTPKCSRCRNHGFIIPLKGHAGKCNWKQCQCEKCSLITERQKIMAAQKVLKKQQQEVLVCVEEESEPPPRTCVGGSSLAPGYAGAPAPRKAAPSSGLAGAKRTLQESPAALFNYVYRHTAFSQECMLSAEYMERSSTKAYSGFSNSMYHYPPFPMGFTMNQPGFGSGPAPPSMPLQKGGLRHIQGNFGAFPTSSVPMQDGGDFRSAYYPPPQYIGPRLIPGFHYIPQPIPPSPSALCENIKETNGKDLVKRDS</sequence>
<dbReference type="eggNOG" id="KOG3815">
    <property type="taxonomic scope" value="Eukaryota"/>
</dbReference>
<dbReference type="Gene3D" id="4.10.1040.10">
    <property type="entry name" value="DM DNA-binding domain"/>
    <property type="match status" value="1"/>
</dbReference>
<reference evidence="8" key="3">
    <citation type="submission" date="2025-09" db="UniProtKB">
        <authorList>
            <consortium name="Ensembl"/>
        </authorList>
    </citation>
    <scope>IDENTIFICATION</scope>
</reference>
<evidence type="ECO:0000313" key="9">
    <source>
        <dbReference type="Proteomes" id="UP000008672"/>
    </source>
</evidence>